<comment type="caution">
    <text evidence="1">The sequence shown here is derived from an EMBL/GenBank/DDBJ whole genome shotgun (WGS) entry which is preliminary data.</text>
</comment>
<organism evidence="1 2">
    <name type="scientific">Batillaria attramentaria</name>
    <dbReference type="NCBI Taxonomy" id="370345"/>
    <lineage>
        <taxon>Eukaryota</taxon>
        <taxon>Metazoa</taxon>
        <taxon>Spiralia</taxon>
        <taxon>Lophotrochozoa</taxon>
        <taxon>Mollusca</taxon>
        <taxon>Gastropoda</taxon>
        <taxon>Caenogastropoda</taxon>
        <taxon>Sorbeoconcha</taxon>
        <taxon>Cerithioidea</taxon>
        <taxon>Batillariidae</taxon>
        <taxon>Batillaria</taxon>
    </lineage>
</organism>
<dbReference type="AlphaFoldDB" id="A0ABD0JXK7"/>
<gene>
    <name evidence="1" type="ORF">BaRGS_00029404</name>
</gene>
<sequence length="193" mass="22025">MKSAYYVHSYWTNRQETVAQSQKGVDGILMANRPRQRSVRSFNCRVKLELACAVCGPQDKWAEVVLGRIQYARELHAADSFSLPTKSAKETHSMETDFATSDGGEPFSDVPDEDVIDDILDEGQQLPTERSLKAAISLFDQLFNEEFPPEEIAKNEDLHQTEMKLQKTKQQLQENHTGRLHGHDRHFDAIYDS</sequence>
<reference evidence="1 2" key="1">
    <citation type="journal article" date="2023" name="Sci. Data">
        <title>Genome assembly of the Korean intertidal mud-creeper Batillaria attramentaria.</title>
        <authorList>
            <person name="Patra A.K."/>
            <person name="Ho P.T."/>
            <person name="Jun S."/>
            <person name="Lee S.J."/>
            <person name="Kim Y."/>
            <person name="Won Y.J."/>
        </authorList>
    </citation>
    <scope>NUCLEOTIDE SEQUENCE [LARGE SCALE GENOMIC DNA]</scope>
    <source>
        <strain evidence="1">Wonlab-2016</strain>
    </source>
</reference>
<name>A0ABD0JXK7_9CAEN</name>
<keyword evidence="2" id="KW-1185">Reference proteome</keyword>
<dbReference type="EMBL" id="JACVVK020000305">
    <property type="protein sequence ID" value="KAK7479326.1"/>
    <property type="molecule type" value="Genomic_DNA"/>
</dbReference>
<proteinExistence type="predicted"/>
<protein>
    <submittedName>
        <fullName evidence="1">Uncharacterized protein</fullName>
    </submittedName>
</protein>
<dbReference type="Proteomes" id="UP001519460">
    <property type="component" value="Unassembled WGS sequence"/>
</dbReference>
<accession>A0ABD0JXK7</accession>
<evidence type="ECO:0000313" key="2">
    <source>
        <dbReference type="Proteomes" id="UP001519460"/>
    </source>
</evidence>
<evidence type="ECO:0000313" key="1">
    <source>
        <dbReference type="EMBL" id="KAK7479326.1"/>
    </source>
</evidence>